<dbReference type="EMBL" id="UZAU01000018">
    <property type="status" value="NOT_ANNOTATED_CDS"/>
    <property type="molecule type" value="Genomic_DNA"/>
</dbReference>
<evidence type="ECO:0000313" key="2">
    <source>
        <dbReference type="EnsemblPlants" id="cds.novel_model_981_5bd9a17a"/>
    </source>
</evidence>
<evidence type="ECO:0000313" key="3">
    <source>
        <dbReference type="Proteomes" id="UP000596661"/>
    </source>
</evidence>
<dbReference type="EnsemblPlants" id="novel_model_982_5bd9a17a.3.5bd9b135">
    <property type="protein sequence ID" value="cds.novel_model_982_5bd9a17a.3.5bd9b135"/>
    <property type="gene ID" value="novel_gene_555_5bd9a17a"/>
</dbReference>
<feature type="signal peptide" evidence="1">
    <location>
        <begin position="1"/>
        <end position="24"/>
    </location>
</feature>
<dbReference type="Gramene" id="novel_model_982_5bd9a17a.3.5bd9b135">
    <property type="protein sequence ID" value="cds.novel_model_982_5bd9a17a.3.5bd9b135"/>
    <property type="gene ID" value="novel_gene_555_5bd9a17a"/>
</dbReference>
<reference evidence="2" key="2">
    <citation type="submission" date="2021-03" db="UniProtKB">
        <authorList>
            <consortium name="EnsemblPlants"/>
        </authorList>
    </citation>
    <scope>IDENTIFICATION</scope>
</reference>
<proteinExistence type="predicted"/>
<accession>A0A803RCP0</accession>
<protein>
    <submittedName>
        <fullName evidence="2">Uncharacterized protein</fullName>
    </submittedName>
</protein>
<dbReference type="AlphaFoldDB" id="A0A803RCP0"/>
<organism evidence="2 3">
    <name type="scientific">Cannabis sativa</name>
    <name type="common">Hemp</name>
    <name type="synonym">Marijuana</name>
    <dbReference type="NCBI Taxonomy" id="3483"/>
    <lineage>
        <taxon>Eukaryota</taxon>
        <taxon>Viridiplantae</taxon>
        <taxon>Streptophyta</taxon>
        <taxon>Embryophyta</taxon>
        <taxon>Tracheophyta</taxon>
        <taxon>Spermatophyta</taxon>
        <taxon>Magnoliopsida</taxon>
        <taxon>eudicotyledons</taxon>
        <taxon>Gunneridae</taxon>
        <taxon>Pentapetalae</taxon>
        <taxon>rosids</taxon>
        <taxon>fabids</taxon>
        <taxon>Rosales</taxon>
        <taxon>Cannabaceae</taxon>
        <taxon>Cannabis</taxon>
    </lineage>
</organism>
<keyword evidence="1" id="KW-0732">Signal</keyword>
<sequence>MGKSSGLCNVLLVAILVLVALSDSKIVVMGDTCRAVISDYSCKQGGFDQGCQQRCIAKYPVTQSACVAPSGALPGVFYCTCNYPC</sequence>
<name>A0A803RCP0_CANSA</name>
<keyword evidence="3" id="KW-1185">Reference proteome</keyword>
<accession>A0A803RCP1</accession>
<reference evidence="2 3" key="1">
    <citation type="submission" date="2018-11" db="EMBL/GenBank/DDBJ databases">
        <authorList>
            <person name="Grassa J C."/>
        </authorList>
    </citation>
    <scope>NUCLEOTIDE SEQUENCE [LARGE SCALE GENOMIC DNA]</scope>
</reference>
<dbReference type="Proteomes" id="UP000596661">
    <property type="component" value="Chromosome 1"/>
</dbReference>
<feature type="chain" id="PRO_5044663259" evidence="1">
    <location>
        <begin position="25"/>
        <end position="85"/>
    </location>
</feature>
<dbReference type="EnsemblPlants" id="novel_model_981_5bd9a17a">
    <property type="protein sequence ID" value="cds.novel_model_981_5bd9a17a"/>
    <property type="gene ID" value="novel_gene_555_5bd9a17a"/>
</dbReference>
<dbReference type="Gramene" id="novel_model_981_5bd9a17a">
    <property type="protein sequence ID" value="cds.novel_model_981_5bd9a17a"/>
    <property type="gene ID" value="novel_gene_555_5bd9a17a"/>
</dbReference>
<evidence type="ECO:0000256" key="1">
    <source>
        <dbReference type="SAM" id="SignalP"/>
    </source>
</evidence>